<dbReference type="Pfam" id="PF01037">
    <property type="entry name" value="AsnC_trans_reg"/>
    <property type="match status" value="1"/>
</dbReference>
<accession>A0A382KAK7</accession>
<organism evidence="2">
    <name type="scientific">marine metagenome</name>
    <dbReference type="NCBI Taxonomy" id="408172"/>
    <lineage>
        <taxon>unclassified sequences</taxon>
        <taxon>metagenomes</taxon>
        <taxon>ecological metagenomes</taxon>
    </lineage>
</organism>
<dbReference type="AlphaFoldDB" id="A0A382KAK7"/>
<dbReference type="Gene3D" id="3.30.70.920">
    <property type="match status" value="1"/>
</dbReference>
<feature type="domain" description="Transcription regulator AsnC/Lrp ligand binding" evidence="1">
    <location>
        <begin position="6"/>
        <end position="76"/>
    </location>
</feature>
<evidence type="ECO:0000259" key="1">
    <source>
        <dbReference type="Pfam" id="PF01037"/>
    </source>
</evidence>
<sequence>MQTIFVQVKCELGLSYRVAEELADIDGVSEVYSVSGPYDLLAKCYLAEEDDVGHFVNHRIQSVSGIRDTLTIITFNAFS</sequence>
<dbReference type="EMBL" id="UINC01079710">
    <property type="protein sequence ID" value="SVC21974.1"/>
    <property type="molecule type" value="Genomic_DNA"/>
</dbReference>
<name>A0A382KAK7_9ZZZZ</name>
<gene>
    <name evidence="2" type="ORF">METZ01_LOCUS274828</name>
</gene>
<reference evidence="2" key="1">
    <citation type="submission" date="2018-05" db="EMBL/GenBank/DDBJ databases">
        <authorList>
            <person name="Lanie J.A."/>
            <person name="Ng W.-L."/>
            <person name="Kazmierczak K.M."/>
            <person name="Andrzejewski T.M."/>
            <person name="Davidsen T.M."/>
            <person name="Wayne K.J."/>
            <person name="Tettelin H."/>
            <person name="Glass J.I."/>
            <person name="Rusch D."/>
            <person name="Podicherti R."/>
            <person name="Tsui H.-C.T."/>
            <person name="Winkler M.E."/>
        </authorList>
    </citation>
    <scope>NUCLEOTIDE SEQUENCE</scope>
</reference>
<dbReference type="InterPro" id="IPR011008">
    <property type="entry name" value="Dimeric_a/b-barrel"/>
</dbReference>
<proteinExistence type="predicted"/>
<protein>
    <recommendedName>
        <fullName evidence="1">Transcription regulator AsnC/Lrp ligand binding domain-containing protein</fullName>
    </recommendedName>
</protein>
<evidence type="ECO:0000313" key="2">
    <source>
        <dbReference type="EMBL" id="SVC21974.1"/>
    </source>
</evidence>
<dbReference type="InterPro" id="IPR019887">
    <property type="entry name" value="Tscrpt_reg_AsnC/Lrp_C"/>
</dbReference>
<dbReference type="SUPFAM" id="SSF54909">
    <property type="entry name" value="Dimeric alpha+beta barrel"/>
    <property type="match status" value="1"/>
</dbReference>